<evidence type="ECO:0008006" key="4">
    <source>
        <dbReference type="Google" id="ProtNLM"/>
    </source>
</evidence>
<gene>
    <name evidence="2" type="ORF">BCF33_0771</name>
</gene>
<feature type="transmembrane region" description="Helical" evidence="1">
    <location>
        <begin position="148"/>
        <end position="166"/>
    </location>
</feature>
<evidence type="ECO:0000313" key="2">
    <source>
        <dbReference type="EMBL" id="PRY95157.1"/>
    </source>
</evidence>
<dbReference type="Proteomes" id="UP000238801">
    <property type="component" value="Unassembled WGS sequence"/>
</dbReference>
<feature type="transmembrane region" description="Helical" evidence="1">
    <location>
        <begin position="20"/>
        <end position="39"/>
    </location>
</feature>
<keyword evidence="1" id="KW-0472">Membrane</keyword>
<dbReference type="AlphaFoldDB" id="A0A2T0X8B0"/>
<organism evidence="2 3">
    <name type="scientific">Hasllibacter halocynthiae</name>
    <dbReference type="NCBI Taxonomy" id="595589"/>
    <lineage>
        <taxon>Bacteria</taxon>
        <taxon>Pseudomonadati</taxon>
        <taxon>Pseudomonadota</taxon>
        <taxon>Alphaproteobacteria</taxon>
        <taxon>Rhodobacterales</taxon>
        <taxon>Roseobacteraceae</taxon>
        <taxon>Hasllibacter</taxon>
    </lineage>
</organism>
<keyword evidence="1" id="KW-0812">Transmembrane</keyword>
<dbReference type="EMBL" id="PVTT01000001">
    <property type="protein sequence ID" value="PRY95157.1"/>
    <property type="molecule type" value="Genomic_DNA"/>
</dbReference>
<keyword evidence="3" id="KW-1185">Reference proteome</keyword>
<keyword evidence="1" id="KW-1133">Transmembrane helix</keyword>
<proteinExistence type="predicted"/>
<evidence type="ECO:0000256" key="1">
    <source>
        <dbReference type="SAM" id="Phobius"/>
    </source>
</evidence>
<protein>
    <recommendedName>
        <fullName evidence="4">Component of SufBCD complex</fullName>
    </recommendedName>
</protein>
<accession>A0A2T0X8B0</accession>
<feature type="transmembrane region" description="Helical" evidence="1">
    <location>
        <begin position="105"/>
        <end position="122"/>
    </location>
</feature>
<name>A0A2T0X8B0_9RHOB</name>
<feature type="transmembrane region" description="Helical" evidence="1">
    <location>
        <begin position="79"/>
        <end position="99"/>
    </location>
</feature>
<comment type="caution">
    <text evidence="2">The sequence shown here is derived from an EMBL/GenBank/DDBJ whole genome shotgun (WGS) entry which is preliminary data.</text>
</comment>
<reference evidence="2 3" key="1">
    <citation type="submission" date="2018-03" db="EMBL/GenBank/DDBJ databases">
        <title>Genomic Encyclopedia of Archaeal and Bacterial Type Strains, Phase II (KMG-II): from individual species to whole genera.</title>
        <authorList>
            <person name="Goeker M."/>
        </authorList>
    </citation>
    <scope>NUCLEOTIDE SEQUENCE [LARGE SCALE GENOMIC DNA]</scope>
    <source>
        <strain evidence="2 3">DSM 29318</strain>
    </source>
</reference>
<evidence type="ECO:0000313" key="3">
    <source>
        <dbReference type="Proteomes" id="UP000238801"/>
    </source>
</evidence>
<sequence length="175" mass="19755">MDFYARVFEVIDMRSFSNLWYWIGLAVFWSSLSYYVLGVPWDMIQRARRGGEERMAADVQDLVRVNVNRLLMIGRVSGLLALWFAAFAMTLLAILAFWYGVEFAQAVFFIAAPGAAVGVLAVNRAHRIANEQAVGEVLYRHLLHHRRTVQAIGMASIFVTAMFGMYQNLAIGAWG</sequence>